<accession>A0A8H5Z9X7</accession>
<dbReference type="AlphaFoldDB" id="A0A8H5Z9X7"/>
<name>A0A8H5Z9X7_COCSA</name>
<feature type="region of interest" description="Disordered" evidence="1">
    <location>
        <begin position="1"/>
        <end position="26"/>
    </location>
</feature>
<evidence type="ECO:0000256" key="1">
    <source>
        <dbReference type="SAM" id="MobiDB-lite"/>
    </source>
</evidence>
<sequence length="62" mass="6741">MRRRSPNIPSSISSMGSLASPSPSDNICKVPHRRAFELNGIISHANHLTDSWHATIGAAIYL</sequence>
<organism evidence="2 3">
    <name type="scientific">Cochliobolus sativus</name>
    <name type="common">Common root rot and spot blotch fungus</name>
    <name type="synonym">Bipolaris sorokiniana</name>
    <dbReference type="NCBI Taxonomy" id="45130"/>
    <lineage>
        <taxon>Eukaryota</taxon>
        <taxon>Fungi</taxon>
        <taxon>Dikarya</taxon>
        <taxon>Ascomycota</taxon>
        <taxon>Pezizomycotina</taxon>
        <taxon>Dothideomycetes</taxon>
        <taxon>Pleosporomycetidae</taxon>
        <taxon>Pleosporales</taxon>
        <taxon>Pleosporineae</taxon>
        <taxon>Pleosporaceae</taxon>
        <taxon>Bipolaris</taxon>
    </lineage>
</organism>
<reference evidence="2" key="1">
    <citation type="submission" date="2019-11" db="EMBL/GenBank/DDBJ databases">
        <title>Bipolaris sorokiniana Genome sequencing.</title>
        <authorList>
            <person name="Wang H."/>
        </authorList>
    </citation>
    <scope>NUCLEOTIDE SEQUENCE</scope>
</reference>
<evidence type="ECO:0000313" key="2">
    <source>
        <dbReference type="EMBL" id="KAF5844369.1"/>
    </source>
</evidence>
<proteinExistence type="predicted"/>
<feature type="compositionally biased region" description="Low complexity" evidence="1">
    <location>
        <begin position="1"/>
        <end position="24"/>
    </location>
</feature>
<evidence type="ECO:0000313" key="3">
    <source>
        <dbReference type="Proteomes" id="UP000624244"/>
    </source>
</evidence>
<dbReference type="Proteomes" id="UP000624244">
    <property type="component" value="Unassembled WGS sequence"/>
</dbReference>
<dbReference type="EMBL" id="WNKQ01000024">
    <property type="protein sequence ID" value="KAF5844369.1"/>
    <property type="molecule type" value="Genomic_DNA"/>
</dbReference>
<comment type="caution">
    <text evidence="2">The sequence shown here is derived from an EMBL/GenBank/DDBJ whole genome shotgun (WGS) entry which is preliminary data.</text>
</comment>
<gene>
    <name evidence="2" type="ORF">GGP41_004492</name>
</gene>
<protein>
    <submittedName>
        <fullName evidence="2">Uncharacterized protein</fullName>
    </submittedName>
</protein>